<feature type="signal peptide" evidence="1">
    <location>
        <begin position="1"/>
        <end position="18"/>
    </location>
</feature>
<dbReference type="Proteomes" id="UP000008820">
    <property type="component" value="Chromosome 3"/>
</dbReference>
<evidence type="ECO:0000313" key="4">
    <source>
        <dbReference type="Proteomes" id="UP000008820"/>
    </source>
</evidence>
<dbReference type="OrthoDB" id="7765317at2759"/>
<proteinExistence type="predicted"/>
<name>A0A6I8TUI2_AEDAE</name>
<reference evidence="2" key="2">
    <citation type="submission" date="2020-05" db="UniProtKB">
        <authorList>
            <consortium name="EnsemblMetazoa"/>
        </authorList>
    </citation>
    <scope>IDENTIFICATION</scope>
    <source>
        <strain evidence="2">LVP_AGWG</strain>
    </source>
</reference>
<dbReference type="InParanoid" id="A0A6I8TUI2"/>
<evidence type="ECO:0000313" key="3">
    <source>
        <dbReference type="EnsemblMetazoa" id="AAEL022799-PA"/>
    </source>
</evidence>
<evidence type="ECO:0000256" key="1">
    <source>
        <dbReference type="SAM" id="SignalP"/>
    </source>
</evidence>
<dbReference type="EnsemblMetazoa" id="AAEL019655-RA">
    <property type="protein sequence ID" value="AAEL019655-PA"/>
    <property type="gene ID" value="AAEL019655"/>
</dbReference>
<keyword evidence="4" id="KW-1185">Reference proteome</keyword>
<sequence>MLLRLTILACLAISSATAEPHLEHAAAYGYGAHLFGGINPELYTSARAMAPVQYASSVPMVYANQLMASPLHRAIKPAVVSAPLQYAASLPPLLYNPDTQPFWDPPLQPHHHHSITPLLSPTLKLTEQVLPTHSFSDSISSSSSSNSIINSHTIPFNNNFFTSSSSNSNPISNSWTPLLGGLPLSSTVEEYHLHIPVSKWRPAVRARRLLAKWPFNFLRVTTNNRRHRLTGTHARKLGQIVSRIRWLEKYLHVVHFRRRH</sequence>
<evidence type="ECO:0000313" key="2">
    <source>
        <dbReference type="EnsemblMetazoa" id="AAEL019655-PA"/>
    </source>
</evidence>
<dbReference type="EnsemblMetazoa" id="AAEL022799-RA">
    <property type="protein sequence ID" value="AAEL022799-PA"/>
    <property type="gene ID" value="AAEL022799"/>
</dbReference>
<accession>A0A6I8TUI2</accession>
<feature type="chain" id="PRO_5036386610" evidence="1">
    <location>
        <begin position="19"/>
        <end position="260"/>
    </location>
</feature>
<protein>
    <submittedName>
        <fullName evidence="2">Uncharacterized protein</fullName>
    </submittedName>
</protein>
<keyword evidence="1" id="KW-0732">Signal</keyword>
<organism evidence="2 4">
    <name type="scientific">Aedes aegypti</name>
    <name type="common">Yellowfever mosquito</name>
    <name type="synonym">Culex aegypti</name>
    <dbReference type="NCBI Taxonomy" id="7159"/>
    <lineage>
        <taxon>Eukaryota</taxon>
        <taxon>Metazoa</taxon>
        <taxon>Ecdysozoa</taxon>
        <taxon>Arthropoda</taxon>
        <taxon>Hexapoda</taxon>
        <taxon>Insecta</taxon>
        <taxon>Pterygota</taxon>
        <taxon>Neoptera</taxon>
        <taxon>Endopterygota</taxon>
        <taxon>Diptera</taxon>
        <taxon>Nematocera</taxon>
        <taxon>Culicoidea</taxon>
        <taxon>Culicidae</taxon>
        <taxon>Culicinae</taxon>
        <taxon>Aedini</taxon>
        <taxon>Aedes</taxon>
        <taxon>Stegomyia</taxon>
    </lineage>
</organism>
<reference evidence="2 4" key="1">
    <citation type="submission" date="2017-06" db="EMBL/GenBank/DDBJ databases">
        <title>Aedes aegypti genome working group (AGWG) sequencing and assembly.</title>
        <authorList>
            <consortium name="Aedes aegypti Genome Working Group (AGWG)"/>
            <person name="Matthews B.J."/>
        </authorList>
    </citation>
    <scope>NUCLEOTIDE SEQUENCE [LARGE SCALE GENOMIC DNA]</scope>
    <source>
        <strain evidence="2 4">LVP_AGWG</strain>
    </source>
</reference>
<gene>
    <name evidence="2" type="primary">110679681</name>
    <name evidence="3" type="synonym">5567174</name>
</gene>
<dbReference type="AlphaFoldDB" id="A0A6I8TUI2"/>